<evidence type="ECO:0000313" key="5">
    <source>
        <dbReference type="Proteomes" id="UP000006906"/>
    </source>
</evidence>
<dbReference type="GO" id="GO:0000981">
    <property type="term" value="F:DNA-binding transcription factor activity, RNA polymerase II-specific"/>
    <property type="evidence" value="ECO:0000318"/>
    <property type="project" value="GO_Central"/>
</dbReference>
<dbReference type="RefSeq" id="XP_042920988.1">
    <property type="nucleotide sequence ID" value="XM_043065591.1"/>
</dbReference>
<feature type="compositionally biased region" description="Low complexity" evidence="1">
    <location>
        <begin position="909"/>
        <end position="922"/>
    </location>
</feature>
<feature type="compositionally biased region" description="Low complexity" evidence="1">
    <location>
        <begin position="654"/>
        <end position="675"/>
    </location>
</feature>
<feature type="compositionally biased region" description="Low complexity" evidence="1">
    <location>
        <begin position="696"/>
        <end position="707"/>
    </location>
</feature>
<feature type="region of interest" description="Disordered" evidence="1">
    <location>
        <begin position="547"/>
        <end position="618"/>
    </location>
</feature>
<feature type="region of interest" description="Disordered" evidence="1">
    <location>
        <begin position="799"/>
        <end position="863"/>
    </location>
</feature>
<keyword evidence="5" id="KW-1185">Reference proteome</keyword>
<reference evidence="4 5" key="1">
    <citation type="journal article" date="2007" name="Science">
        <title>The Chlamydomonas genome reveals the evolution of key animal and plant functions.</title>
        <authorList>
            <person name="Merchant S.S."/>
            <person name="Prochnik S.E."/>
            <person name="Vallon O."/>
            <person name="Harris E.H."/>
            <person name="Karpowicz S.J."/>
            <person name="Witman G.B."/>
            <person name="Terry A."/>
            <person name="Salamov A."/>
            <person name="Fritz-Laylin L.K."/>
            <person name="Marechal-Drouard L."/>
            <person name="Marshall W.F."/>
            <person name="Qu L.H."/>
            <person name="Nelson D.R."/>
            <person name="Sanderfoot A.A."/>
            <person name="Spalding M.H."/>
            <person name="Kapitonov V.V."/>
            <person name="Ren Q."/>
            <person name="Ferris P."/>
            <person name="Lindquist E."/>
            <person name="Shapiro H."/>
            <person name="Lucas S.M."/>
            <person name="Grimwood J."/>
            <person name="Schmutz J."/>
            <person name="Cardol P."/>
            <person name="Cerutti H."/>
            <person name="Chanfreau G."/>
            <person name="Chen C.L."/>
            <person name="Cognat V."/>
            <person name="Croft M.T."/>
            <person name="Dent R."/>
            <person name="Dutcher S."/>
            <person name="Fernandez E."/>
            <person name="Fukuzawa H."/>
            <person name="Gonzalez-Ballester D."/>
            <person name="Gonzalez-Halphen D."/>
            <person name="Hallmann A."/>
            <person name="Hanikenne M."/>
            <person name="Hippler M."/>
            <person name="Inwood W."/>
            <person name="Jabbari K."/>
            <person name="Kalanon M."/>
            <person name="Kuras R."/>
            <person name="Lefebvre P.A."/>
            <person name="Lemaire S.D."/>
            <person name="Lobanov A.V."/>
            <person name="Lohr M."/>
            <person name="Manuell A."/>
            <person name="Meier I."/>
            <person name="Mets L."/>
            <person name="Mittag M."/>
            <person name="Mittelmeier T."/>
            <person name="Moroney J.V."/>
            <person name="Moseley J."/>
            <person name="Napoli C."/>
            <person name="Nedelcu A.M."/>
            <person name="Niyogi K."/>
            <person name="Novoselov S.V."/>
            <person name="Paulsen I.T."/>
            <person name="Pazour G."/>
            <person name="Purton S."/>
            <person name="Ral J.P."/>
            <person name="Riano-Pachon D.M."/>
            <person name="Riekhof W."/>
            <person name="Rymarquis L."/>
            <person name="Schroda M."/>
            <person name="Stern D."/>
            <person name="Umen J."/>
            <person name="Willows R."/>
            <person name="Wilson N."/>
            <person name="Zimmer S.L."/>
            <person name="Allmer J."/>
            <person name="Balk J."/>
            <person name="Bisova K."/>
            <person name="Chen C.J."/>
            <person name="Elias M."/>
            <person name="Gendler K."/>
            <person name="Hauser C."/>
            <person name="Lamb M.R."/>
            <person name="Ledford H."/>
            <person name="Long J.C."/>
            <person name="Minagawa J."/>
            <person name="Page M.D."/>
            <person name="Pan J."/>
            <person name="Pootakham W."/>
            <person name="Roje S."/>
            <person name="Rose A."/>
            <person name="Stahlberg E."/>
            <person name="Terauchi A.M."/>
            <person name="Yang P."/>
            <person name="Ball S."/>
            <person name="Bowler C."/>
            <person name="Dieckmann C.L."/>
            <person name="Gladyshev V.N."/>
            <person name="Green P."/>
            <person name="Jorgensen R."/>
            <person name="Mayfield S."/>
            <person name="Mueller-Roeber B."/>
            <person name="Rajamani S."/>
            <person name="Sayre R.T."/>
            <person name="Brokstein P."/>
            <person name="Dubchak I."/>
            <person name="Goodstein D."/>
            <person name="Hornick L."/>
            <person name="Huang Y.W."/>
            <person name="Jhaveri J."/>
            <person name="Luo Y."/>
            <person name="Martinez D."/>
            <person name="Ngau W.C."/>
            <person name="Otillar B."/>
            <person name="Poliakov A."/>
            <person name="Porter A."/>
            <person name="Szajkowski L."/>
            <person name="Werner G."/>
            <person name="Zhou K."/>
            <person name="Grigoriev I.V."/>
            <person name="Rokhsar D.S."/>
            <person name="Grossman A.R."/>
        </authorList>
    </citation>
    <scope>NUCLEOTIDE SEQUENCE [LARGE SCALE GENOMIC DNA]</scope>
    <source>
        <strain evidence="5">CC-503</strain>
    </source>
</reference>
<dbReference type="Proteomes" id="UP000006906">
    <property type="component" value="Chromosome 9"/>
</dbReference>
<dbReference type="GO" id="GO:0005634">
    <property type="term" value="C:nucleus"/>
    <property type="evidence" value="ECO:0000318"/>
    <property type="project" value="GO_Central"/>
</dbReference>
<dbReference type="OrthoDB" id="2143914at2759"/>
<feature type="compositionally biased region" description="Low complexity" evidence="1">
    <location>
        <begin position="724"/>
        <end position="733"/>
    </location>
</feature>
<dbReference type="Pfam" id="PF00249">
    <property type="entry name" value="Myb_DNA-binding"/>
    <property type="match status" value="1"/>
</dbReference>
<feature type="region of interest" description="Disordered" evidence="1">
    <location>
        <begin position="459"/>
        <end position="520"/>
    </location>
</feature>
<dbReference type="PROSITE" id="PS51294">
    <property type="entry name" value="HTH_MYB"/>
    <property type="match status" value="1"/>
</dbReference>
<dbReference type="InterPro" id="IPR001005">
    <property type="entry name" value="SANT/Myb"/>
</dbReference>
<feature type="region of interest" description="Disordered" evidence="1">
    <location>
        <begin position="218"/>
        <end position="253"/>
    </location>
</feature>
<gene>
    <name evidence="4" type="ORF">CHLRE_09g391353v5</name>
</gene>
<feature type="region of interest" description="Disordered" evidence="1">
    <location>
        <begin position="909"/>
        <end position="933"/>
    </location>
</feature>
<dbReference type="Gene3D" id="1.10.10.60">
    <property type="entry name" value="Homeodomain-like"/>
    <property type="match status" value="1"/>
</dbReference>
<protein>
    <submittedName>
        <fullName evidence="4">Uncharacterized protein</fullName>
    </submittedName>
</protein>
<dbReference type="Gramene" id="PNW78583">
    <property type="protein sequence ID" value="PNW78583"/>
    <property type="gene ID" value="CHLRE_09g391353v5"/>
</dbReference>
<feature type="compositionally biased region" description="Low complexity" evidence="1">
    <location>
        <begin position="378"/>
        <end position="395"/>
    </location>
</feature>
<dbReference type="InterPro" id="IPR050560">
    <property type="entry name" value="MYB_TF"/>
</dbReference>
<dbReference type="PANTHER" id="PTHR45614">
    <property type="entry name" value="MYB PROTEIN-RELATED"/>
    <property type="match status" value="1"/>
</dbReference>
<dbReference type="GO" id="GO:0000978">
    <property type="term" value="F:RNA polymerase II cis-regulatory region sequence-specific DNA binding"/>
    <property type="evidence" value="ECO:0000318"/>
    <property type="project" value="GO_Central"/>
</dbReference>
<dbReference type="KEGG" id="cre:CHLRE_09g391353v5"/>
<dbReference type="PaxDb" id="3055-EDP02448"/>
<dbReference type="GO" id="GO:0006355">
    <property type="term" value="P:regulation of DNA-templated transcription"/>
    <property type="evidence" value="ECO:0000318"/>
    <property type="project" value="GO_Central"/>
</dbReference>
<feature type="domain" description="Myb-like" evidence="2">
    <location>
        <begin position="25"/>
        <end position="69"/>
    </location>
</feature>
<evidence type="ECO:0000259" key="2">
    <source>
        <dbReference type="PROSITE" id="PS50090"/>
    </source>
</evidence>
<feature type="region of interest" description="Disordered" evidence="1">
    <location>
        <begin position="378"/>
        <end position="435"/>
    </location>
</feature>
<dbReference type="SUPFAM" id="SSF46689">
    <property type="entry name" value="Homeodomain-like"/>
    <property type="match status" value="1"/>
</dbReference>
<dbReference type="GeneID" id="5720079"/>
<proteinExistence type="predicted"/>
<dbReference type="EMBL" id="CM008970">
    <property type="protein sequence ID" value="PNW78583.1"/>
    <property type="molecule type" value="Genomic_DNA"/>
</dbReference>
<feature type="compositionally biased region" description="Pro residues" evidence="1">
    <location>
        <begin position="220"/>
        <end position="242"/>
    </location>
</feature>
<dbReference type="InParanoid" id="A0A2K3DDI1"/>
<dbReference type="PANTHER" id="PTHR45614:SF150">
    <property type="entry name" value="MYB-LIKE DNA-BINDING DOMAIN CONTAINING PROTEIN, EXPRESSED"/>
    <property type="match status" value="1"/>
</dbReference>
<evidence type="ECO:0000256" key="1">
    <source>
        <dbReference type="SAM" id="MobiDB-lite"/>
    </source>
</evidence>
<dbReference type="SMART" id="SM00717">
    <property type="entry name" value="SANT"/>
    <property type="match status" value="1"/>
</dbReference>
<feature type="region of interest" description="Disordered" evidence="1">
    <location>
        <begin position="268"/>
        <end position="302"/>
    </location>
</feature>
<dbReference type="CDD" id="cd00167">
    <property type="entry name" value="SANT"/>
    <property type="match status" value="1"/>
</dbReference>
<dbReference type="ExpressionAtlas" id="A0A2K3DDI1">
    <property type="expression patterns" value="baseline"/>
</dbReference>
<sequence>MLSSLSSSGAATLAPLAVRQTKLLSWSPSEEHLFAHIHSQCGNRWAEIAKRLKSGRTPNDVKNMWHSTLRAKVCRRNSFLFTYLRHLGDNWDNAEARTAAYDHALRDMNDGALEPARLSRRVRRALKAVGLATTTGLVGQHMQPTPDPQQGLGLAGIEGATLVVPLDDKPARARSRPMQIRLMPGTLDPRGRSQSPPEIADVLAAAAGAAAAVGVAPLEPLQPPQPPEGLAPQLPPQLPHVPPARVRRPQSHLQLQVDGQQHEGLTPDMLNLHVSDSGHSTRATSADGGASETSSGVAGRMLPRSSGGVLGSYASGPLLSVPAAAASAASVVPAAAAEAALSHYQQQELCRGYARQTPLSATTSSPSTAVVEVPVLRQQSGRQQPQQQHQQPLQHTRPSQQAQPPMAVHCWPPPSSGQHHHQPQQSSRSDEYASCEGSSQAAVVAQLRAHASAPAAMALRRSSPGVTVRGAGGAQGGLQVAPDHGQSYYQQPQPQRQVQQVQEQQQMDQDSFGCGDLRDLHAGHMPQSHVRSLCSASALSDNLRFAHPQQHALRQSQQSQQQHQHQQMPLQHSSSWHHQQTQQHQQTQPEVVDFTMDDGPMPARPARHMRSGGDNNFGGHRCSAPGNIAAAHDGVPVLDNYQDACYRWRPSPSQPHAMVAQQHQHQHQPQHQPQGHARRPADSAAPYSLPHQPQSRAPLARPLPQAASEAWRQQPNGRQPYHMQPQQQQQQRRDLLQLSLQADMAAAPAAAAAAVDRMPVEGLGGHYAAAAAAAGSQELTLPYRQSRVTLVEPVLQLHPHSQQHQPQTRQPCHQYPRHQQQPEQQQQQQQQQTEHPQQTEQVLQVPHQQRWVQQPQPQPQQQQQLFEDDYAMADAAAAAVGTQDEGQFLSAAQLVPPPARQLPLRTQMEGRQQQLQQHQGLQQERHPDTGSTTEVLRSIILKLAHEQDQQQRV</sequence>
<feature type="compositionally biased region" description="Low complexity" evidence="1">
    <location>
        <begin position="547"/>
        <end position="588"/>
    </location>
</feature>
<dbReference type="InterPro" id="IPR017930">
    <property type="entry name" value="Myb_dom"/>
</dbReference>
<name>A0A2K3DDI1_CHLRE</name>
<dbReference type="InterPro" id="IPR009057">
    <property type="entry name" value="Homeodomain-like_sf"/>
</dbReference>
<feature type="compositionally biased region" description="Low complexity" evidence="1">
    <location>
        <begin position="477"/>
        <end position="511"/>
    </location>
</feature>
<dbReference type="AlphaFoldDB" id="A0A2K3DDI1"/>
<organism evidence="4 5">
    <name type="scientific">Chlamydomonas reinhardtii</name>
    <name type="common">Chlamydomonas smithii</name>
    <dbReference type="NCBI Taxonomy" id="3055"/>
    <lineage>
        <taxon>Eukaryota</taxon>
        <taxon>Viridiplantae</taxon>
        <taxon>Chlorophyta</taxon>
        <taxon>core chlorophytes</taxon>
        <taxon>Chlorophyceae</taxon>
        <taxon>CS clade</taxon>
        <taxon>Chlamydomonadales</taxon>
        <taxon>Chlamydomonadaceae</taxon>
        <taxon>Chlamydomonas</taxon>
    </lineage>
</organism>
<evidence type="ECO:0000313" key="4">
    <source>
        <dbReference type="EMBL" id="PNW78583.1"/>
    </source>
</evidence>
<evidence type="ECO:0000259" key="3">
    <source>
        <dbReference type="PROSITE" id="PS51294"/>
    </source>
</evidence>
<accession>A0A2K3DDI1</accession>
<feature type="region of interest" description="Disordered" evidence="1">
    <location>
        <begin position="648"/>
        <end position="733"/>
    </location>
</feature>
<feature type="domain" description="HTH myb-type" evidence="3">
    <location>
        <begin position="25"/>
        <end position="73"/>
    </location>
</feature>
<dbReference type="PROSITE" id="PS50090">
    <property type="entry name" value="MYB_LIKE"/>
    <property type="match status" value="1"/>
</dbReference>